<keyword evidence="5 11" id="KW-0808">Transferase</keyword>
<feature type="binding site" evidence="11">
    <location>
        <position position="6"/>
    </location>
    <ligand>
        <name>Mg(2+)</name>
        <dbReference type="ChEBI" id="CHEBI:18420"/>
    </ligand>
</feature>
<comment type="caution">
    <text evidence="12">The sequence shown here is derived from an EMBL/GenBank/DDBJ whole genome shotgun (WGS) entry which is preliminary data.</text>
</comment>
<evidence type="ECO:0000256" key="4">
    <source>
        <dbReference type="ARBA" id="ARBA00022605"/>
    </source>
</evidence>
<comment type="pathway">
    <text evidence="1 11">Metabolic intermediate biosynthesis; chorismate biosynthesis; chorismate from D-erythrose 4-phosphate and phosphoenolpyruvate: step 5/7.</text>
</comment>
<keyword evidence="8 11" id="KW-0067">ATP-binding</keyword>
<feature type="binding site" evidence="11">
    <location>
        <position position="24"/>
    </location>
    <ligand>
        <name>substrate</name>
    </ligand>
</feature>
<evidence type="ECO:0000256" key="2">
    <source>
        <dbReference type="ARBA" id="ARBA00006997"/>
    </source>
</evidence>
<feature type="binding site" evidence="11">
    <location>
        <position position="70"/>
    </location>
    <ligand>
        <name>substrate</name>
    </ligand>
</feature>
<gene>
    <name evidence="11" type="primary">aroK</name>
    <name evidence="12" type="ORF">ACFOOQ_10965</name>
</gene>
<evidence type="ECO:0000313" key="13">
    <source>
        <dbReference type="Proteomes" id="UP001595711"/>
    </source>
</evidence>
<evidence type="ECO:0000256" key="1">
    <source>
        <dbReference type="ARBA" id="ARBA00004842"/>
    </source>
</evidence>
<keyword evidence="11" id="KW-0963">Cytoplasm</keyword>
<organism evidence="12 13">
    <name type="scientific">Ferrovibrio xuzhouensis</name>
    <dbReference type="NCBI Taxonomy" id="1576914"/>
    <lineage>
        <taxon>Bacteria</taxon>
        <taxon>Pseudomonadati</taxon>
        <taxon>Pseudomonadota</taxon>
        <taxon>Alphaproteobacteria</taxon>
        <taxon>Rhodospirillales</taxon>
        <taxon>Rhodospirillaceae</taxon>
        <taxon>Ferrovibrio</taxon>
    </lineage>
</organism>
<keyword evidence="9 11" id="KW-0057">Aromatic amino acid biosynthesis</keyword>
<feature type="binding site" evidence="11">
    <location>
        <position position="108"/>
    </location>
    <ligand>
        <name>ATP</name>
        <dbReference type="ChEBI" id="CHEBI:30616"/>
    </ligand>
</feature>
<dbReference type="SUPFAM" id="SSF52540">
    <property type="entry name" value="P-loop containing nucleoside triphosphate hydrolases"/>
    <property type="match status" value="1"/>
</dbReference>
<dbReference type="InterPro" id="IPR031322">
    <property type="entry name" value="Shikimate/glucono_kinase"/>
</dbReference>
<dbReference type="Pfam" id="PF01202">
    <property type="entry name" value="SKI"/>
    <property type="match status" value="1"/>
</dbReference>
<evidence type="ECO:0000256" key="3">
    <source>
        <dbReference type="ARBA" id="ARBA00012154"/>
    </source>
</evidence>
<protein>
    <recommendedName>
        <fullName evidence="3 11">Shikimate kinase</fullName>
        <shortName evidence="11">SK</shortName>
        <ecNumber evidence="3 11">2.7.1.71</ecNumber>
    </recommendedName>
</protein>
<reference evidence="13" key="1">
    <citation type="journal article" date="2019" name="Int. J. Syst. Evol. Microbiol.">
        <title>The Global Catalogue of Microorganisms (GCM) 10K type strain sequencing project: providing services to taxonomists for standard genome sequencing and annotation.</title>
        <authorList>
            <consortium name="The Broad Institute Genomics Platform"/>
            <consortium name="The Broad Institute Genome Sequencing Center for Infectious Disease"/>
            <person name="Wu L."/>
            <person name="Ma J."/>
        </authorList>
    </citation>
    <scope>NUCLEOTIDE SEQUENCE [LARGE SCALE GENOMIC DNA]</scope>
    <source>
        <strain evidence="13">KCTC 42182</strain>
    </source>
</reference>
<dbReference type="HAMAP" id="MF_00109">
    <property type="entry name" value="Shikimate_kinase"/>
    <property type="match status" value="1"/>
</dbReference>
<evidence type="ECO:0000256" key="9">
    <source>
        <dbReference type="ARBA" id="ARBA00023141"/>
    </source>
</evidence>
<evidence type="ECO:0000256" key="7">
    <source>
        <dbReference type="ARBA" id="ARBA00022777"/>
    </source>
</evidence>
<dbReference type="PROSITE" id="PS01128">
    <property type="entry name" value="SHIKIMATE_KINASE"/>
    <property type="match status" value="1"/>
</dbReference>
<dbReference type="PANTHER" id="PTHR21087">
    <property type="entry name" value="SHIKIMATE KINASE"/>
    <property type="match status" value="1"/>
</dbReference>
<keyword evidence="6 11" id="KW-0547">Nucleotide-binding</keyword>
<evidence type="ECO:0000313" key="12">
    <source>
        <dbReference type="EMBL" id="MFC3676066.1"/>
    </source>
</evidence>
<keyword evidence="11" id="KW-0460">Magnesium</keyword>
<dbReference type="EC" id="2.7.1.71" evidence="3 11"/>
<sequence length="171" mass="18599">MGAGKSSVGRRLASRIGFDFVDADTEIEAAAGASIPEIFAEHGEAVFRDGERKVIARLLDRPGIVLATGGGAFMNEETRARIRDRALSVWLKADLDVLVKRCARRTHRPLLNNGDLRGTLARLMEQRYPVYAAADYTVVSGDGPHDIVVDQILAILPDSYRQLDGAAPRGD</sequence>
<feature type="binding site" evidence="11">
    <location>
        <position position="48"/>
    </location>
    <ligand>
        <name>substrate</name>
    </ligand>
</feature>
<dbReference type="InterPro" id="IPR027417">
    <property type="entry name" value="P-loop_NTPase"/>
</dbReference>
<keyword evidence="4 11" id="KW-0028">Amino-acid biosynthesis</keyword>
<comment type="catalytic activity">
    <reaction evidence="10 11">
        <text>shikimate + ATP = 3-phosphoshikimate + ADP + H(+)</text>
        <dbReference type="Rhea" id="RHEA:13121"/>
        <dbReference type="ChEBI" id="CHEBI:15378"/>
        <dbReference type="ChEBI" id="CHEBI:30616"/>
        <dbReference type="ChEBI" id="CHEBI:36208"/>
        <dbReference type="ChEBI" id="CHEBI:145989"/>
        <dbReference type="ChEBI" id="CHEBI:456216"/>
        <dbReference type="EC" id="2.7.1.71"/>
    </reaction>
</comment>
<dbReference type="Gene3D" id="3.40.50.300">
    <property type="entry name" value="P-loop containing nucleotide triphosphate hydrolases"/>
    <property type="match status" value="1"/>
</dbReference>
<name>A0ABV7VHP0_9PROT</name>
<comment type="caution">
    <text evidence="11">Lacks conserved residue(s) required for the propagation of feature annotation.</text>
</comment>
<comment type="cofactor">
    <cofactor evidence="11">
        <name>Mg(2+)</name>
        <dbReference type="ChEBI" id="CHEBI:18420"/>
    </cofactor>
    <text evidence="11">Binds 1 Mg(2+) ion per subunit.</text>
</comment>
<comment type="function">
    <text evidence="11">Catalyzes the specific phosphorylation of the 3-hydroxyl group of shikimic acid using ATP as a cosubstrate.</text>
</comment>
<dbReference type="EMBL" id="JBHRYJ010000002">
    <property type="protein sequence ID" value="MFC3676066.1"/>
    <property type="molecule type" value="Genomic_DNA"/>
</dbReference>
<dbReference type="InterPro" id="IPR000623">
    <property type="entry name" value="Shikimate_kinase/TSH1"/>
</dbReference>
<keyword evidence="11" id="KW-0479">Metal-binding</keyword>
<dbReference type="PANTHER" id="PTHR21087:SF16">
    <property type="entry name" value="SHIKIMATE KINASE 1, CHLOROPLASTIC"/>
    <property type="match status" value="1"/>
</dbReference>
<dbReference type="Proteomes" id="UP001595711">
    <property type="component" value="Unassembled WGS sequence"/>
</dbReference>
<evidence type="ECO:0000256" key="5">
    <source>
        <dbReference type="ARBA" id="ARBA00022679"/>
    </source>
</evidence>
<dbReference type="NCBIfam" id="NF010552">
    <property type="entry name" value="PRK13946.1"/>
    <property type="match status" value="1"/>
</dbReference>
<comment type="similarity">
    <text evidence="2 11">Belongs to the shikimate kinase family.</text>
</comment>
<accession>A0ABV7VHP0</accession>
<proteinExistence type="inferred from homology"/>
<comment type="subcellular location">
    <subcellularLocation>
        <location evidence="11">Cytoplasm</location>
    </subcellularLocation>
</comment>
<feature type="binding site" evidence="11">
    <location>
        <begin position="2"/>
        <end position="7"/>
    </location>
    <ligand>
        <name>ATP</name>
        <dbReference type="ChEBI" id="CHEBI:30616"/>
    </ligand>
</feature>
<evidence type="ECO:0000256" key="11">
    <source>
        <dbReference type="HAMAP-Rule" id="MF_00109"/>
    </source>
</evidence>
<dbReference type="CDD" id="cd00464">
    <property type="entry name" value="SK"/>
    <property type="match status" value="1"/>
</dbReference>
<evidence type="ECO:0000256" key="8">
    <source>
        <dbReference type="ARBA" id="ARBA00022840"/>
    </source>
</evidence>
<dbReference type="GO" id="GO:0004765">
    <property type="term" value="F:shikimate kinase activity"/>
    <property type="evidence" value="ECO:0007669"/>
    <property type="project" value="UniProtKB-EC"/>
</dbReference>
<feature type="binding site" evidence="11">
    <location>
        <position position="127"/>
    </location>
    <ligand>
        <name>substrate</name>
    </ligand>
</feature>
<dbReference type="PRINTS" id="PR01100">
    <property type="entry name" value="SHIKIMTKNASE"/>
</dbReference>
<evidence type="ECO:0000256" key="10">
    <source>
        <dbReference type="ARBA" id="ARBA00048567"/>
    </source>
</evidence>
<comment type="subunit">
    <text evidence="11">Monomer.</text>
</comment>
<dbReference type="RefSeq" id="WP_379727534.1">
    <property type="nucleotide sequence ID" value="NZ_JBHRYJ010000002.1"/>
</dbReference>
<keyword evidence="7 11" id="KW-0418">Kinase</keyword>
<evidence type="ECO:0000256" key="6">
    <source>
        <dbReference type="ARBA" id="ARBA00022741"/>
    </source>
</evidence>
<keyword evidence="13" id="KW-1185">Reference proteome</keyword>
<dbReference type="InterPro" id="IPR023000">
    <property type="entry name" value="Shikimate_kinase_CS"/>
</dbReference>